<dbReference type="PANTHER" id="PTHR47417:SF1">
    <property type="entry name" value="SMR DOMAIN-CONTAINING PROTEIN YPL199C"/>
    <property type="match status" value="1"/>
</dbReference>
<evidence type="ECO:0000259" key="3">
    <source>
        <dbReference type="PROSITE" id="PS50828"/>
    </source>
</evidence>
<dbReference type="PROSITE" id="PS50084">
    <property type="entry name" value="KH_TYPE_1"/>
    <property type="match status" value="1"/>
</dbReference>
<dbReference type="InterPro" id="IPR013899">
    <property type="entry name" value="DUF1771"/>
</dbReference>
<dbReference type="InterPro" id="IPR036612">
    <property type="entry name" value="KH_dom_type_1_sf"/>
</dbReference>
<dbReference type="InterPro" id="IPR004088">
    <property type="entry name" value="KH_dom_type_1"/>
</dbReference>
<dbReference type="EMBL" id="JAFHLR010000031">
    <property type="protein sequence ID" value="KAG5471833.1"/>
    <property type="molecule type" value="Genomic_DNA"/>
</dbReference>
<dbReference type="Gene3D" id="3.30.1370.110">
    <property type="match status" value="1"/>
</dbReference>
<dbReference type="Pfam" id="PF00013">
    <property type="entry name" value="KH_1"/>
    <property type="match status" value="1"/>
</dbReference>
<evidence type="ECO:0000313" key="4">
    <source>
        <dbReference type="EMBL" id="KAG5471833.1"/>
    </source>
</evidence>
<dbReference type="KEGG" id="loi:92359332"/>
<accession>A0A836KN31</accession>
<gene>
    <name evidence="4" type="ORF">LSCM4_03391</name>
</gene>
<dbReference type="SUPFAM" id="SSF160443">
    <property type="entry name" value="SMR domain-like"/>
    <property type="match status" value="1"/>
</dbReference>
<feature type="compositionally biased region" description="Basic and acidic residues" evidence="2">
    <location>
        <begin position="237"/>
        <end position="255"/>
    </location>
</feature>
<dbReference type="InterPro" id="IPR002625">
    <property type="entry name" value="Smr_dom"/>
</dbReference>
<dbReference type="InterPro" id="IPR053020">
    <property type="entry name" value="Smr_domain_protein"/>
</dbReference>
<feature type="domain" description="Smr" evidence="3">
    <location>
        <begin position="151"/>
        <end position="228"/>
    </location>
</feature>
<proteinExistence type="predicted"/>
<dbReference type="Proteomes" id="UP000674143">
    <property type="component" value="Chromosome 31"/>
</dbReference>
<dbReference type="AlphaFoldDB" id="A0A836KN31"/>
<organism evidence="4 5">
    <name type="scientific">Leishmania orientalis</name>
    <dbReference type="NCBI Taxonomy" id="2249476"/>
    <lineage>
        <taxon>Eukaryota</taxon>
        <taxon>Discoba</taxon>
        <taxon>Euglenozoa</taxon>
        <taxon>Kinetoplastea</taxon>
        <taxon>Metakinetoplastina</taxon>
        <taxon>Trypanosomatida</taxon>
        <taxon>Trypanosomatidae</taxon>
        <taxon>Leishmaniinae</taxon>
        <taxon>Leishmania</taxon>
    </lineage>
</organism>
<keyword evidence="5" id="KW-1185">Reference proteome</keyword>
<dbReference type="Pfam" id="PF08590">
    <property type="entry name" value="DUF1771"/>
    <property type="match status" value="1"/>
</dbReference>
<protein>
    <recommendedName>
        <fullName evidence="3">Smr domain-containing protein</fullName>
    </recommendedName>
</protein>
<dbReference type="SUPFAM" id="SSF54791">
    <property type="entry name" value="Eukaryotic type KH-domain (KH-domain type I)"/>
    <property type="match status" value="1"/>
</dbReference>
<feature type="region of interest" description="Disordered" evidence="2">
    <location>
        <begin position="235"/>
        <end position="261"/>
    </location>
</feature>
<dbReference type="InterPro" id="IPR036063">
    <property type="entry name" value="Smr_dom_sf"/>
</dbReference>
<dbReference type="GeneID" id="92359332"/>
<dbReference type="PROSITE" id="PS50828">
    <property type="entry name" value="SMR"/>
    <property type="match status" value="1"/>
</dbReference>
<dbReference type="SMR" id="A0A836KN31"/>
<evidence type="ECO:0000256" key="1">
    <source>
        <dbReference type="PROSITE-ProRule" id="PRU00117"/>
    </source>
</evidence>
<dbReference type="Gene3D" id="3.30.1370.10">
    <property type="entry name" value="K Homology domain, type 1"/>
    <property type="match status" value="1"/>
</dbReference>
<dbReference type="SMART" id="SM00322">
    <property type="entry name" value="KH"/>
    <property type="match status" value="1"/>
</dbReference>
<dbReference type="PANTHER" id="PTHR47417">
    <property type="entry name" value="SMR DOMAIN-CONTAINING PROTEIN YPL199C"/>
    <property type="match status" value="1"/>
</dbReference>
<dbReference type="RefSeq" id="XP_067060950.1">
    <property type="nucleotide sequence ID" value="XM_067205398.1"/>
</dbReference>
<comment type="caution">
    <text evidence="4">The sequence shown here is derived from an EMBL/GenBank/DDBJ whole genome shotgun (WGS) entry which is preliminary data.</text>
</comment>
<keyword evidence="1" id="KW-0694">RNA-binding</keyword>
<dbReference type="InterPro" id="IPR004087">
    <property type="entry name" value="KH_dom"/>
</dbReference>
<dbReference type="CDD" id="cd00105">
    <property type="entry name" value="KH-I"/>
    <property type="match status" value="1"/>
</dbReference>
<name>A0A836KN31_9TRYP</name>
<evidence type="ECO:0000313" key="5">
    <source>
        <dbReference type="Proteomes" id="UP000674143"/>
    </source>
</evidence>
<dbReference type="GO" id="GO:0003723">
    <property type="term" value="F:RNA binding"/>
    <property type="evidence" value="ECO:0007669"/>
    <property type="project" value="UniProtKB-UniRule"/>
</dbReference>
<dbReference type="SMART" id="SM01162">
    <property type="entry name" value="DUF1771"/>
    <property type="match status" value="1"/>
</dbReference>
<dbReference type="SMART" id="SM00463">
    <property type="entry name" value="SMR"/>
    <property type="match status" value="1"/>
</dbReference>
<evidence type="ECO:0000256" key="2">
    <source>
        <dbReference type="SAM" id="MobiDB-lite"/>
    </source>
</evidence>
<reference evidence="4 5" key="1">
    <citation type="submission" date="2021-02" db="EMBL/GenBank/DDBJ databases">
        <title>Leishmania (Mundinia) orientalis Genome sequencing and assembly.</title>
        <authorList>
            <person name="Almutairi H."/>
            <person name="Gatherer D."/>
        </authorList>
    </citation>
    <scope>NUCLEOTIDE SEQUENCE [LARGE SCALE GENOMIC DNA]</scope>
    <source>
        <strain evidence="4">LSCM4</strain>
    </source>
</reference>
<sequence length="268" mass="28870">MPEICISITKVQVGHIVGKGACTLRAIQNRTGAKLEILDEGPQVKITADDAAQVAAARAEVQKIVAQQENPDYEGPEGARLRKEANNLGHKRSTLFDEATKRREVGDHEGANKLVVLAKQAGEDMQACHRKAAAAIARHNNEDKGKGEDFFDMHGLRLEEAMEMLKARMTRLEEKPEGTMTEFELIPGAGHHSAPGAQKLKGATLEYVASKGYAYEEVNAGTFLVKVPGLGEGVLSKPEDGDKAPAKPKQSDKAAARKSVSKSCCVCM</sequence>